<dbReference type="RefSeq" id="WP_203869760.1">
    <property type="nucleotide sequence ID" value="NZ_BONW01000037.1"/>
</dbReference>
<feature type="domain" description="O-antigen ligase-related" evidence="7">
    <location>
        <begin position="232"/>
        <end position="370"/>
    </location>
</feature>
<evidence type="ECO:0000256" key="3">
    <source>
        <dbReference type="ARBA" id="ARBA00022989"/>
    </source>
</evidence>
<dbReference type="Pfam" id="PF04932">
    <property type="entry name" value="Wzy_C"/>
    <property type="match status" value="1"/>
</dbReference>
<organism evidence="8 9">
    <name type="scientific">Plantactinospora endophytica</name>
    <dbReference type="NCBI Taxonomy" id="673535"/>
    <lineage>
        <taxon>Bacteria</taxon>
        <taxon>Bacillati</taxon>
        <taxon>Actinomycetota</taxon>
        <taxon>Actinomycetes</taxon>
        <taxon>Micromonosporales</taxon>
        <taxon>Micromonosporaceae</taxon>
        <taxon>Plantactinospora</taxon>
    </lineage>
</organism>
<evidence type="ECO:0000313" key="9">
    <source>
        <dbReference type="Proteomes" id="UP000646749"/>
    </source>
</evidence>
<feature type="compositionally biased region" description="Basic and acidic residues" evidence="5">
    <location>
        <begin position="443"/>
        <end position="469"/>
    </location>
</feature>
<evidence type="ECO:0000259" key="7">
    <source>
        <dbReference type="Pfam" id="PF04932"/>
    </source>
</evidence>
<evidence type="ECO:0000256" key="4">
    <source>
        <dbReference type="ARBA" id="ARBA00023136"/>
    </source>
</evidence>
<feature type="transmembrane region" description="Helical" evidence="6">
    <location>
        <begin position="275"/>
        <end position="293"/>
    </location>
</feature>
<evidence type="ECO:0000256" key="6">
    <source>
        <dbReference type="SAM" id="Phobius"/>
    </source>
</evidence>
<feature type="transmembrane region" description="Helical" evidence="6">
    <location>
        <begin position="163"/>
        <end position="183"/>
    </location>
</feature>
<dbReference type="PANTHER" id="PTHR37422">
    <property type="entry name" value="TEICHURONIC ACID BIOSYNTHESIS PROTEIN TUAE"/>
    <property type="match status" value="1"/>
</dbReference>
<feature type="transmembrane region" description="Helical" evidence="6">
    <location>
        <begin position="50"/>
        <end position="68"/>
    </location>
</feature>
<keyword evidence="4 6" id="KW-0472">Membrane</keyword>
<protein>
    <recommendedName>
        <fullName evidence="7">O-antigen ligase-related domain-containing protein</fullName>
    </recommendedName>
</protein>
<dbReference type="Proteomes" id="UP000646749">
    <property type="component" value="Unassembled WGS sequence"/>
</dbReference>
<feature type="transmembrane region" description="Helical" evidence="6">
    <location>
        <begin position="394"/>
        <end position="411"/>
    </location>
</feature>
<comment type="caution">
    <text evidence="8">The sequence shown here is derived from an EMBL/GenBank/DDBJ whole genome shotgun (WGS) entry which is preliminary data.</text>
</comment>
<keyword evidence="3 6" id="KW-1133">Transmembrane helix</keyword>
<evidence type="ECO:0000256" key="2">
    <source>
        <dbReference type="ARBA" id="ARBA00022692"/>
    </source>
</evidence>
<name>A0ABQ4E9M5_9ACTN</name>
<dbReference type="InterPro" id="IPR007016">
    <property type="entry name" value="O-antigen_ligase-rel_domated"/>
</dbReference>
<dbReference type="EMBL" id="BONW01000037">
    <property type="protein sequence ID" value="GIG91370.1"/>
    <property type="molecule type" value="Genomic_DNA"/>
</dbReference>
<reference evidence="8 9" key="1">
    <citation type="submission" date="2021-01" db="EMBL/GenBank/DDBJ databases">
        <title>Whole genome shotgun sequence of Plantactinospora endophytica NBRC 110450.</title>
        <authorList>
            <person name="Komaki H."/>
            <person name="Tamura T."/>
        </authorList>
    </citation>
    <scope>NUCLEOTIDE SEQUENCE [LARGE SCALE GENOMIC DNA]</scope>
    <source>
        <strain evidence="8 9">NBRC 110450</strain>
    </source>
</reference>
<accession>A0ABQ4E9M5</accession>
<dbReference type="PANTHER" id="PTHR37422:SF13">
    <property type="entry name" value="LIPOPOLYSACCHARIDE BIOSYNTHESIS PROTEIN PA4999-RELATED"/>
    <property type="match status" value="1"/>
</dbReference>
<proteinExistence type="predicted"/>
<keyword evidence="2 6" id="KW-0812">Transmembrane</keyword>
<comment type="subcellular location">
    <subcellularLocation>
        <location evidence="1">Membrane</location>
        <topology evidence="1">Multi-pass membrane protein</topology>
    </subcellularLocation>
</comment>
<evidence type="ECO:0000256" key="1">
    <source>
        <dbReference type="ARBA" id="ARBA00004141"/>
    </source>
</evidence>
<feature type="transmembrane region" description="Helical" evidence="6">
    <location>
        <begin position="80"/>
        <end position="98"/>
    </location>
</feature>
<feature type="transmembrane region" description="Helical" evidence="6">
    <location>
        <begin position="204"/>
        <end position="225"/>
    </location>
</feature>
<keyword evidence="9" id="KW-1185">Reference proteome</keyword>
<evidence type="ECO:0000313" key="8">
    <source>
        <dbReference type="EMBL" id="GIG91370.1"/>
    </source>
</evidence>
<gene>
    <name evidence="8" type="ORF">Pen02_63060</name>
</gene>
<feature type="transmembrane region" description="Helical" evidence="6">
    <location>
        <begin position="231"/>
        <end position="254"/>
    </location>
</feature>
<feature type="transmembrane region" description="Helical" evidence="6">
    <location>
        <begin position="356"/>
        <end position="382"/>
    </location>
</feature>
<evidence type="ECO:0000256" key="5">
    <source>
        <dbReference type="SAM" id="MobiDB-lite"/>
    </source>
</evidence>
<feature type="transmembrane region" description="Helical" evidence="6">
    <location>
        <begin position="104"/>
        <end position="126"/>
    </location>
</feature>
<feature type="region of interest" description="Disordered" evidence="5">
    <location>
        <begin position="443"/>
        <end position="480"/>
    </location>
</feature>
<sequence length="574" mass="60410">MPSRLPAARRLVDGFGTAAADPTRLTVLAAVLLVLALPQLYLLPGGNVDIALGTFVALLAAPLVLLAARGGLARGLLRLGLVRILLLLLALRLLALAWSPEPRAGLQFITLFVQFVVTLVLMSAVARDGADALRKLQLWYWPWVLLEAALVVAFRVLPGLEDAYLHSIGGYFAGHNTVAALYGDNPNNVLDPAKAGGFFINANVAAMFLGVNGLAAFALAAVTGVRRVRLVGVAALVAVLFTGSKSATVLVVVLPAAAYAFHRLRRYATPAVRRYLLIGTVPLAAAVALLLAVNRSFLDALLEAFVGRAAIWQFGAEAFRDSPLLGLGYGGWNIGFAAYADEHEIWRVFPPHNILLGAWAVTGIAGLVLTVAFFVAAFRLVARRFQTAGPTGQVYAVCVGTAIAWIMIQGLGENTDIFGDIHLIPIVALLLAYLVRPVAEDRPGAEPRSVAEDRPVAEARPVAEERPGAEEAAEEATVEEKVLVGEKALVEEEAPAVREGSGGAEAPVGQQASAAEESEESEDNVSSPDRGRRPAPAVPAVGDVHHEPGTGDAELPATVRGEGSGPEPAAHRRG</sequence>
<feature type="transmembrane region" description="Helical" evidence="6">
    <location>
        <begin position="138"/>
        <end position="157"/>
    </location>
</feature>
<feature type="region of interest" description="Disordered" evidence="5">
    <location>
        <begin position="492"/>
        <end position="574"/>
    </location>
</feature>
<feature type="transmembrane region" description="Helical" evidence="6">
    <location>
        <begin position="25"/>
        <end position="44"/>
    </location>
</feature>
<dbReference type="InterPro" id="IPR051533">
    <property type="entry name" value="WaaL-like"/>
</dbReference>
<feature type="transmembrane region" description="Helical" evidence="6">
    <location>
        <begin position="417"/>
        <end position="435"/>
    </location>
</feature>